<sequence>MNFRCVNTRKLSRGPLKVRIIKVNTLGHAREDLEELSEELTHRMARKGRFLRQNPYRVLPDELVAIREGKTWQRGVVVRLESKNMVTVALRDWGRIIQRPIEDMHVLEDRFRELNWQAIPCGLDHLCPIGARSRWPRRSRELTRLLLERREGWMRIIRSIENEGAVITFEPRRESEDEMSSLKNLLISMGCAQHRRRNIINKLDKIMTWRLEVPTTYADLEALAPLSTGSADFINQKHHWYAYKYLTNLRCINTWENQPMYQHSDNPSKICQNCYKCEPANLRLNYLPVFSHHLIHMDSIFEQAKCINFNKVMTITREAEECSDCLLEFQYIDANVKARLDLTWGLPVGLKH</sequence>
<dbReference type="Proteomes" id="UP000078492">
    <property type="component" value="Unassembled WGS sequence"/>
</dbReference>
<keyword evidence="3" id="KW-1185">Reference proteome</keyword>
<name>A0A151IZI5_9HYME</name>
<proteinExistence type="predicted"/>
<dbReference type="InterPro" id="IPR035437">
    <property type="entry name" value="SNase_OB-fold_sf"/>
</dbReference>
<dbReference type="Gene3D" id="2.40.50.90">
    <property type="match status" value="1"/>
</dbReference>
<evidence type="ECO:0000313" key="2">
    <source>
        <dbReference type="EMBL" id="KYN14509.1"/>
    </source>
</evidence>
<dbReference type="InterPro" id="IPR002999">
    <property type="entry name" value="Tudor"/>
</dbReference>
<protein>
    <recommendedName>
        <fullName evidence="1">Tudor domain-containing protein</fullName>
    </recommendedName>
</protein>
<dbReference type="AlphaFoldDB" id="A0A151IZI5"/>
<dbReference type="CDD" id="cd20379">
    <property type="entry name" value="Tudor_dTUD-like"/>
    <property type="match status" value="1"/>
</dbReference>
<dbReference type="SUPFAM" id="SSF63748">
    <property type="entry name" value="Tudor/PWWP/MBT"/>
    <property type="match status" value="1"/>
</dbReference>
<accession>A0A151IZI5</accession>
<evidence type="ECO:0000259" key="1">
    <source>
        <dbReference type="Pfam" id="PF00567"/>
    </source>
</evidence>
<dbReference type="STRING" id="471704.A0A151IZI5"/>
<evidence type="ECO:0000313" key="3">
    <source>
        <dbReference type="Proteomes" id="UP000078492"/>
    </source>
</evidence>
<gene>
    <name evidence="2" type="ORF">ALC57_13278</name>
</gene>
<organism evidence="2 3">
    <name type="scientific">Trachymyrmex cornetzi</name>
    <dbReference type="NCBI Taxonomy" id="471704"/>
    <lineage>
        <taxon>Eukaryota</taxon>
        <taxon>Metazoa</taxon>
        <taxon>Ecdysozoa</taxon>
        <taxon>Arthropoda</taxon>
        <taxon>Hexapoda</taxon>
        <taxon>Insecta</taxon>
        <taxon>Pterygota</taxon>
        <taxon>Neoptera</taxon>
        <taxon>Endopterygota</taxon>
        <taxon>Hymenoptera</taxon>
        <taxon>Apocrita</taxon>
        <taxon>Aculeata</taxon>
        <taxon>Formicoidea</taxon>
        <taxon>Formicidae</taxon>
        <taxon>Myrmicinae</taxon>
        <taxon>Trachymyrmex</taxon>
    </lineage>
</organism>
<feature type="domain" description="Tudor" evidence="1">
    <location>
        <begin position="28"/>
        <end position="124"/>
    </location>
</feature>
<dbReference type="EMBL" id="KQ980691">
    <property type="protein sequence ID" value="KYN14509.1"/>
    <property type="molecule type" value="Genomic_DNA"/>
</dbReference>
<dbReference type="Pfam" id="PF00567">
    <property type="entry name" value="TUDOR"/>
    <property type="match status" value="1"/>
</dbReference>
<dbReference type="GO" id="GO:0005737">
    <property type="term" value="C:cytoplasm"/>
    <property type="evidence" value="ECO:0007669"/>
    <property type="project" value="UniProtKB-ARBA"/>
</dbReference>
<dbReference type="Gene3D" id="2.30.30.140">
    <property type="match status" value="1"/>
</dbReference>
<reference evidence="2 3" key="1">
    <citation type="submission" date="2015-09" db="EMBL/GenBank/DDBJ databases">
        <title>Trachymyrmex cornetzi WGS genome.</title>
        <authorList>
            <person name="Nygaard S."/>
            <person name="Hu H."/>
            <person name="Boomsma J."/>
            <person name="Zhang G."/>
        </authorList>
    </citation>
    <scope>NUCLEOTIDE SEQUENCE [LARGE SCALE GENOMIC DNA]</scope>
    <source>
        <strain evidence="2">Tcor2-1</strain>
        <tissue evidence="2">Whole body</tissue>
    </source>
</reference>